<evidence type="ECO:0000256" key="4">
    <source>
        <dbReference type="ARBA" id="ARBA00012285"/>
    </source>
</evidence>
<accession>D9SNZ1</accession>
<dbReference type="PANTHER" id="PTHR42885">
    <property type="entry name" value="HISTIDINOL-PHOSPHATE AMINOTRANSFERASE-RELATED"/>
    <property type="match status" value="1"/>
</dbReference>
<name>D9SNZ1_CLOC7</name>
<evidence type="ECO:0000313" key="12">
    <source>
        <dbReference type="Proteomes" id="UP000002730"/>
    </source>
</evidence>
<dbReference type="GO" id="GO:0009236">
    <property type="term" value="P:cobalamin biosynthetic process"/>
    <property type="evidence" value="ECO:0007669"/>
    <property type="project" value="UniProtKB-UniPathway"/>
</dbReference>
<keyword evidence="6" id="KW-0663">Pyridoxal phosphate</keyword>
<dbReference type="KEGG" id="ccb:Clocel_2216"/>
<keyword evidence="12" id="KW-1185">Reference proteome</keyword>
<dbReference type="Pfam" id="PF00155">
    <property type="entry name" value="Aminotran_1_2"/>
    <property type="match status" value="1"/>
</dbReference>
<gene>
    <name evidence="11" type="ordered locus">Clocel_2216</name>
</gene>
<dbReference type="OrthoDB" id="9813612at2"/>
<comment type="function">
    <text evidence="2">Decarboxylates L-threonine-O-3-phosphate to yield (R)-1-amino-2-propanol O-2-phosphate, the precursor for the linkage between the nucleotide loop and the corrin ring in cobalamin.</text>
</comment>
<evidence type="ECO:0000256" key="6">
    <source>
        <dbReference type="ARBA" id="ARBA00022898"/>
    </source>
</evidence>
<dbReference type="eggNOG" id="COG0079">
    <property type="taxonomic scope" value="Bacteria"/>
</dbReference>
<organism evidence="11 12">
    <name type="scientific">Clostridium cellulovorans (strain ATCC 35296 / DSM 3052 / OCM 3 / 743B)</name>
    <dbReference type="NCBI Taxonomy" id="573061"/>
    <lineage>
        <taxon>Bacteria</taxon>
        <taxon>Bacillati</taxon>
        <taxon>Bacillota</taxon>
        <taxon>Clostridia</taxon>
        <taxon>Eubacteriales</taxon>
        <taxon>Clostridiaceae</taxon>
        <taxon>Clostridium</taxon>
    </lineage>
</organism>
<dbReference type="InterPro" id="IPR004839">
    <property type="entry name" value="Aminotransferase_I/II_large"/>
</dbReference>
<comment type="cofactor">
    <cofactor evidence="1">
        <name>pyridoxal 5'-phosphate</name>
        <dbReference type="ChEBI" id="CHEBI:597326"/>
    </cofactor>
</comment>
<dbReference type="Gene3D" id="3.40.640.10">
    <property type="entry name" value="Type I PLP-dependent aspartate aminotransferase-like (Major domain)"/>
    <property type="match status" value="1"/>
</dbReference>
<evidence type="ECO:0000256" key="8">
    <source>
        <dbReference type="ARBA" id="ARBA00029996"/>
    </source>
</evidence>
<sequence length="351" mass="39801">MLHGGDIYTAALEAGMKEEDLIDFSANISPFGIPKNVEDALVRGIKKAINYPDPLCRKLKEAISRTEDIDTKFIACGNGAADVLYRLVYGVKPKKALIPIPTFLEYEEAFNAVETKVEYYIMDKDFEVKENFIDKISEDIDMIVICNPNNPTGLVTKKELLIRILEKAKACKCLLLVDECFLEFIENYEDFSMKKFISEYDNLFILKSFTKLYAIPGIRLGYGITGNLGIVAKVNSSGQAWSVNSLAQEAGIEALKEDKYKNDVKEYVKTQRSYLLENLKKLGLKVFDSKANYILFKVSSNIDLKSKLIKKGIMIRSCSNYPNMNESYYRVAVKKSDENEKLIEALREALK</sequence>
<dbReference type="EMBL" id="CP002160">
    <property type="protein sequence ID" value="ADL51956.1"/>
    <property type="molecule type" value="Genomic_DNA"/>
</dbReference>
<dbReference type="CDD" id="cd00609">
    <property type="entry name" value="AAT_like"/>
    <property type="match status" value="1"/>
</dbReference>
<dbReference type="UniPathway" id="UPA00148"/>
<dbReference type="Proteomes" id="UP000002730">
    <property type="component" value="Chromosome"/>
</dbReference>
<comment type="catalytic activity">
    <reaction evidence="9">
        <text>O-phospho-L-threonine + H(+) = (R)-1-aminopropan-2-yl phosphate + CO2</text>
        <dbReference type="Rhea" id="RHEA:11492"/>
        <dbReference type="ChEBI" id="CHEBI:15378"/>
        <dbReference type="ChEBI" id="CHEBI:16526"/>
        <dbReference type="ChEBI" id="CHEBI:58563"/>
        <dbReference type="ChEBI" id="CHEBI:58675"/>
        <dbReference type="EC" id="4.1.1.81"/>
    </reaction>
</comment>
<dbReference type="GO" id="GO:0048472">
    <property type="term" value="F:threonine-phosphate decarboxylase activity"/>
    <property type="evidence" value="ECO:0007669"/>
    <property type="project" value="UniProtKB-EC"/>
</dbReference>
<evidence type="ECO:0000256" key="2">
    <source>
        <dbReference type="ARBA" id="ARBA00003444"/>
    </source>
</evidence>
<dbReference type="HOGENOM" id="CLU_017584_3_2_9"/>
<dbReference type="RefSeq" id="WP_010076818.1">
    <property type="nucleotide sequence ID" value="NC_014393.1"/>
</dbReference>
<dbReference type="InterPro" id="IPR005860">
    <property type="entry name" value="CobD"/>
</dbReference>
<comment type="pathway">
    <text evidence="3">Cofactor biosynthesis; adenosylcobalamin biosynthesis.</text>
</comment>
<dbReference type="Gene3D" id="3.90.1150.10">
    <property type="entry name" value="Aspartate Aminotransferase, domain 1"/>
    <property type="match status" value="1"/>
</dbReference>
<dbReference type="InterPro" id="IPR015424">
    <property type="entry name" value="PyrdxlP-dep_Trfase"/>
</dbReference>
<dbReference type="AlphaFoldDB" id="D9SNZ1"/>
<evidence type="ECO:0000259" key="10">
    <source>
        <dbReference type="Pfam" id="PF00155"/>
    </source>
</evidence>
<dbReference type="SUPFAM" id="SSF53383">
    <property type="entry name" value="PLP-dependent transferases"/>
    <property type="match status" value="1"/>
</dbReference>
<proteinExistence type="predicted"/>
<dbReference type="PROSITE" id="PS00105">
    <property type="entry name" value="AA_TRANSFER_CLASS_1"/>
    <property type="match status" value="1"/>
</dbReference>
<reference evidence="11 12" key="1">
    <citation type="submission" date="2010-08" db="EMBL/GenBank/DDBJ databases">
        <title>Complete sequence of Clostridium cellulovorans 743B.</title>
        <authorList>
            <consortium name="US DOE Joint Genome Institute"/>
            <person name="Lucas S."/>
            <person name="Copeland A."/>
            <person name="Lapidus A."/>
            <person name="Cheng J.-F."/>
            <person name="Bruce D."/>
            <person name="Goodwin L."/>
            <person name="Pitluck S."/>
            <person name="Chertkov O."/>
            <person name="Detter J.C."/>
            <person name="Han C."/>
            <person name="Tapia R."/>
            <person name="Land M."/>
            <person name="Hauser L."/>
            <person name="Chang Y.-J."/>
            <person name="Jeffries C."/>
            <person name="Kyrpides N."/>
            <person name="Ivanova N."/>
            <person name="Mikhailova N."/>
            <person name="Hemme C.L."/>
            <person name="Woyke T."/>
        </authorList>
    </citation>
    <scope>NUCLEOTIDE SEQUENCE [LARGE SCALE GENOMIC DNA]</scope>
    <source>
        <strain evidence="12">ATCC 35296 / DSM 3052 / OCM 3 / 743B</strain>
    </source>
</reference>
<keyword evidence="5" id="KW-0169">Cobalamin biosynthesis</keyword>
<keyword evidence="11" id="KW-0808">Transferase</keyword>
<keyword evidence="11" id="KW-0032">Aminotransferase</keyword>
<protein>
    <recommendedName>
        <fullName evidence="4">threonine-phosphate decarboxylase</fullName>
        <ecNumber evidence="4">4.1.1.81</ecNumber>
    </recommendedName>
    <alternativeName>
        <fullName evidence="8">L-threonine-O-3-phosphate decarboxylase</fullName>
    </alternativeName>
</protein>
<dbReference type="InterPro" id="IPR004838">
    <property type="entry name" value="NHTrfase_class1_PyrdxlP-BS"/>
</dbReference>
<keyword evidence="7" id="KW-0456">Lyase</keyword>
<evidence type="ECO:0000256" key="1">
    <source>
        <dbReference type="ARBA" id="ARBA00001933"/>
    </source>
</evidence>
<evidence type="ECO:0000313" key="11">
    <source>
        <dbReference type="EMBL" id="ADL51956.1"/>
    </source>
</evidence>
<evidence type="ECO:0000256" key="3">
    <source>
        <dbReference type="ARBA" id="ARBA00004953"/>
    </source>
</evidence>
<evidence type="ECO:0000256" key="9">
    <source>
        <dbReference type="ARBA" id="ARBA00048531"/>
    </source>
</evidence>
<dbReference type="STRING" id="573061.Clocel_2216"/>
<dbReference type="GO" id="GO:0008483">
    <property type="term" value="F:transaminase activity"/>
    <property type="evidence" value="ECO:0007669"/>
    <property type="project" value="UniProtKB-KW"/>
</dbReference>
<dbReference type="InterPro" id="IPR015422">
    <property type="entry name" value="PyrdxlP-dep_Trfase_small"/>
</dbReference>
<evidence type="ECO:0000256" key="7">
    <source>
        <dbReference type="ARBA" id="ARBA00023239"/>
    </source>
</evidence>
<dbReference type="GO" id="GO:0030170">
    <property type="term" value="F:pyridoxal phosphate binding"/>
    <property type="evidence" value="ECO:0007669"/>
    <property type="project" value="InterPro"/>
</dbReference>
<dbReference type="PANTHER" id="PTHR42885:SF1">
    <property type="entry name" value="THREONINE-PHOSPHATE DECARBOXYLASE"/>
    <property type="match status" value="1"/>
</dbReference>
<feature type="domain" description="Aminotransferase class I/classII large" evidence="10">
    <location>
        <begin position="20"/>
        <end position="346"/>
    </location>
</feature>
<dbReference type="EC" id="4.1.1.81" evidence="4"/>
<dbReference type="InterPro" id="IPR015421">
    <property type="entry name" value="PyrdxlP-dep_Trfase_major"/>
</dbReference>
<evidence type="ECO:0000256" key="5">
    <source>
        <dbReference type="ARBA" id="ARBA00022573"/>
    </source>
</evidence>
<dbReference type="NCBIfam" id="TIGR01140">
    <property type="entry name" value="L_thr_O3P_dcar"/>
    <property type="match status" value="1"/>
</dbReference>